<dbReference type="Gene3D" id="3.10.10.10">
    <property type="entry name" value="HIV Type 1 Reverse Transcriptase, subunit A, domain 1"/>
    <property type="match status" value="1"/>
</dbReference>
<keyword evidence="2" id="KW-1185">Reference proteome</keyword>
<dbReference type="EnsemblMetazoa" id="GPPI012835-RA">
    <property type="protein sequence ID" value="GPPI012835-PA"/>
    <property type="gene ID" value="GPPI012835"/>
</dbReference>
<name>A0A1B0AYE5_9MUSC</name>
<proteinExistence type="predicted"/>
<organism evidence="1 2">
    <name type="scientific">Glossina palpalis gambiensis</name>
    <dbReference type="NCBI Taxonomy" id="67801"/>
    <lineage>
        <taxon>Eukaryota</taxon>
        <taxon>Metazoa</taxon>
        <taxon>Ecdysozoa</taxon>
        <taxon>Arthropoda</taxon>
        <taxon>Hexapoda</taxon>
        <taxon>Insecta</taxon>
        <taxon>Pterygota</taxon>
        <taxon>Neoptera</taxon>
        <taxon>Endopterygota</taxon>
        <taxon>Diptera</taxon>
        <taxon>Brachycera</taxon>
        <taxon>Muscomorpha</taxon>
        <taxon>Hippoboscoidea</taxon>
        <taxon>Glossinidae</taxon>
        <taxon>Glossina</taxon>
    </lineage>
</organism>
<dbReference type="AlphaFoldDB" id="A0A1B0AYE5"/>
<dbReference type="VEuPathDB" id="VectorBase:GPPI012835"/>
<evidence type="ECO:0000313" key="1">
    <source>
        <dbReference type="EnsemblMetazoa" id="GPPI012835-PA"/>
    </source>
</evidence>
<dbReference type="EMBL" id="JXJN01005689">
    <property type="status" value="NOT_ANNOTATED_CDS"/>
    <property type="molecule type" value="Genomic_DNA"/>
</dbReference>
<sequence>MCSLFDDRCTSVLRPDYSKPIKHSTIHKFATKGSRIFKPSNSSVSSRLPLHLVQKKDRNDWRPCDDFKPVANCVYIILPEFLSFMVMRIQVLYVRMHACDISFYEL</sequence>
<reference evidence="1" key="2">
    <citation type="submission" date="2020-05" db="UniProtKB">
        <authorList>
            <consortium name="EnsemblMetazoa"/>
        </authorList>
    </citation>
    <scope>IDENTIFICATION</scope>
    <source>
        <strain evidence="1">IAEA</strain>
    </source>
</reference>
<accession>A0A1B0AYE5</accession>
<reference evidence="2" key="1">
    <citation type="submission" date="2015-01" db="EMBL/GenBank/DDBJ databases">
        <authorList>
            <person name="Aksoy S."/>
            <person name="Warren W."/>
            <person name="Wilson R.K."/>
        </authorList>
    </citation>
    <scope>NUCLEOTIDE SEQUENCE [LARGE SCALE GENOMIC DNA]</scope>
    <source>
        <strain evidence="2">IAEA</strain>
    </source>
</reference>
<protein>
    <submittedName>
        <fullName evidence="1">Uncharacterized protein</fullName>
    </submittedName>
</protein>
<dbReference type="Proteomes" id="UP000092460">
    <property type="component" value="Unassembled WGS sequence"/>
</dbReference>
<evidence type="ECO:0000313" key="2">
    <source>
        <dbReference type="Proteomes" id="UP000092460"/>
    </source>
</evidence>
<dbReference type="EMBL" id="JXJN01005690">
    <property type="status" value="NOT_ANNOTATED_CDS"/>
    <property type="molecule type" value="Genomic_DNA"/>
</dbReference>